<gene>
    <name evidence="3" type="ORF">FAA97_13955</name>
</gene>
<accession>A0A4S8NXH6</accession>
<feature type="compositionally biased region" description="Low complexity" evidence="2">
    <location>
        <begin position="93"/>
        <end position="118"/>
    </location>
</feature>
<dbReference type="OrthoDB" id="8480612at2"/>
<name>A0A4S8NXH6_9HYPH</name>
<dbReference type="Proteomes" id="UP000308828">
    <property type="component" value="Unassembled WGS sequence"/>
</dbReference>
<feature type="region of interest" description="Disordered" evidence="2">
    <location>
        <begin position="1"/>
        <end position="129"/>
    </location>
</feature>
<feature type="compositionally biased region" description="Polar residues" evidence="2">
    <location>
        <begin position="119"/>
        <end position="128"/>
    </location>
</feature>
<dbReference type="EMBL" id="STGV01000004">
    <property type="protein sequence ID" value="THV22383.1"/>
    <property type="molecule type" value="Genomic_DNA"/>
</dbReference>
<feature type="compositionally biased region" description="Basic residues" evidence="2">
    <location>
        <begin position="1"/>
        <end position="11"/>
    </location>
</feature>
<evidence type="ECO:0000256" key="1">
    <source>
        <dbReference type="SAM" id="Coils"/>
    </source>
</evidence>
<proteinExistence type="predicted"/>
<dbReference type="RefSeq" id="WP_136599153.1">
    <property type="nucleotide sequence ID" value="NZ_STGV01000004.1"/>
</dbReference>
<evidence type="ECO:0000313" key="4">
    <source>
        <dbReference type="Proteomes" id="UP000308828"/>
    </source>
</evidence>
<comment type="caution">
    <text evidence="3">The sequence shown here is derived from an EMBL/GenBank/DDBJ whole genome shotgun (WGS) entry which is preliminary data.</text>
</comment>
<keyword evidence="4" id="KW-1185">Reference proteome</keyword>
<evidence type="ECO:0000256" key="2">
    <source>
        <dbReference type="SAM" id="MobiDB-lite"/>
    </source>
</evidence>
<protein>
    <submittedName>
        <fullName evidence="3">Uncharacterized protein</fullName>
    </submittedName>
</protein>
<feature type="compositionally biased region" description="Low complexity" evidence="2">
    <location>
        <begin position="31"/>
        <end position="41"/>
    </location>
</feature>
<dbReference type="AlphaFoldDB" id="A0A4S8NXH6"/>
<reference evidence="3 4" key="1">
    <citation type="submission" date="2019-04" db="EMBL/GenBank/DDBJ databases">
        <title>Genome sequence of strain shin9-1.</title>
        <authorList>
            <person name="Gao J."/>
            <person name="Sun J."/>
        </authorList>
    </citation>
    <scope>NUCLEOTIDE SEQUENCE [LARGE SCALE GENOMIC DNA]</scope>
    <source>
        <strain evidence="4">shin9-1</strain>
    </source>
</reference>
<keyword evidence="1" id="KW-0175">Coiled coil</keyword>
<feature type="compositionally biased region" description="Polar residues" evidence="2">
    <location>
        <begin position="53"/>
        <end position="63"/>
    </location>
</feature>
<feature type="compositionally biased region" description="Basic and acidic residues" evidence="2">
    <location>
        <begin position="21"/>
        <end position="30"/>
    </location>
</feature>
<organism evidence="3 4">
    <name type="scientific">Peteryoungia ipomoeae</name>
    <dbReference type="NCBI Taxonomy" id="1210932"/>
    <lineage>
        <taxon>Bacteria</taxon>
        <taxon>Pseudomonadati</taxon>
        <taxon>Pseudomonadota</taxon>
        <taxon>Alphaproteobacteria</taxon>
        <taxon>Hyphomicrobiales</taxon>
        <taxon>Rhizobiaceae</taxon>
        <taxon>Peteryoungia</taxon>
    </lineage>
</organism>
<feature type="coiled-coil region" evidence="1">
    <location>
        <begin position="228"/>
        <end position="276"/>
    </location>
</feature>
<evidence type="ECO:0000313" key="3">
    <source>
        <dbReference type="EMBL" id="THV22383.1"/>
    </source>
</evidence>
<sequence length="445" mass="46007">MVSGKPPRRSKAPQEPVTIDLKADEARSGAETETAADAATAPLDDSVAPLDANPQSNGPNQEDPQSEKDSVTTEDIGAAGIGGDGTPLERDAAQASAPSPETPPSEAAAREPAAPIPSTQRSGPSTSTLVASGILGGLVALALAGSMQYAGVLPSMGPEDVSTQTPAPATEDLAILRSEVEQLSAKLASLPSDPATEDPKLQERLAALENSVAAQANQPAPQPDTAALDALRAQLNSANQAIAALRTEIEQNRTSLEDSNQRLADAEKRLEEPRNDVEMARAIALAGLKTAIDRGGPFLSELEALRSIAPEDPTVQALSGIAKAGVPSRVDLSRDFAPVADDILAAIHAPAEGESWSDRLLSSARSLVKVRPIGNVEGDTPEALVARIEDKLKNGDVKGAHLEWQALPEAGKTASQAFAEKLDARIKAEEAVSQALAQTVAGREG</sequence>